<evidence type="ECO:0000256" key="1">
    <source>
        <dbReference type="SAM" id="MobiDB-lite"/>
    </source>
</evidence>
<reference evidence="2 3" key="1">
    <citation type="submission" date="2024-02" db="EMBL/GenBank/DDBJ databases">
        <authorList>
            <person name="Vignale AGUSTIN F."/>
            <person name="Sosa J E."/>
            <person name="Modenutti C."/>
        </authorList>
    </citation>
    <scope>NUCLEOTIDE SEQUENCE [LARGE SCALE GENOMIC DNA]</scope>
</reference>
<dbReference type="PANTHER" id="PTHR15000">
    <property type="entry name" value="ERYTHROID DIFFERENTIATION-RELATED FACTOR 1"/>
    <property type="match status" value="1"/>
</dbReference>
<proteinExistence type="predicted"/>
<accession>A0ABC8SE53</accession>
<name>A0ABC8SE53_9AQUA</name>
<dbReference type="Proteomes" id="UP001642360">
    <property type="component" value="Unassembled WGS sequence"/>
</dbReference>
<feature type="compositionally biased region" description="Basic and acidic residues" evidence="1">
    <location>
        <begin position="95"/>
        <end position="107"/>
    </location>
</feature>
<gene>
    <name evidence="2" type="ORF">ILEXP_LOCUS23886</name>
</gene>
<sequence length="119" mass="12998">MEKLSSSSSGSRELQCIGKLEIVRPKPVGFLCGSIPVPTDKAFHDFNSALIPSTQTEGAPRYRMIPTETDLNMPPLLSTLPEKMLPIAAVQSRTTGEEKSKHEDLKKSQMKWGPTGGTE</sequence>
<keyword evidence="3" id="KW-1185">Reference proteome</keyword>
<protein>
    <submittedName>
        <fullName evidence="2">Uncharacterized protein</fullName>
    </submittedName>
</protein>
<feature type="region of interest" description="Disordered" evidence="1">
    <location>
        <begin position="91"/>
        <end position="119"/>
    </location>
</feature>
<dbReference type="EMBL" id="CAUOFW020002713">
    <property type="protein sequence ID" value="CAK9155474.1"/>
    <property type="molecule type" value="Genomic_DNA"/>
</dbReference>
<dbReference type="PANTHER" id="PTHR15000:SF1">
    <property type="entry name" value="ERYTHROID DIFFERENTIATION-RELATED FACTOR 1"/>
    <property type="match status" value="1"/>
</dbReference>
<dbReference type="AlphaFoldDB" id="A0ABC8SE53"/>
<comment type="caution">
    <text evidence="2">The sequence shown here is derived from an EMBL/GenBank/DDBJ whole genome shotgun (WGS) entry which is preliminary data.</text>
</comment>
<organism evidence="2 3">
    <name type="scientific">Ilex paraguariensis</name>
    <name type="common">yerba mate</name>
    <dbReference type="NCBI Taxonomy" id="185542"/>
    <lineage>
        <taxon>Eukaryota</taxon>
        <taxon>Viridiplantae</taxon>
        <taxon>Streptophyta</taxon>
        <taxon>Embryophyta</taxon>
        <taxon>Tracheophyta</taxon>
        <taxon>Spermatophyta</taxon>
        <taxon>Magnoliopsida</taxon>
        <taxon>eudicotyledons</taxon>
        <taxon>Gunneridae</taxon>
        <taxon>Pentapetalae</taxon>
        <taxon>asterids</taxon>
        <taxon>campanulids</taxon>
        <taxon>Aquifoliales</taxon>
        <taxon>Aquifoliaceae</taxon>
        <taxon>Ilex</taxon>
    </lineage>
</organism>
<evidence type="ECO:0000313" key="2">
    <source>
        <dbReference type="EMBL" id="CAK9155474.1"/>
    </source>
</evidence>
<evidence type="ECO:0000313" key="3">
    <source>
        <dbReference type="Proteomes" id="UP001642360"/>
    </source>
</evidence>